<proteinExistence type="inferred from homology"/>
<organism evidence="20">
    <name type="scientific">Cucujoidea sp. 6 KM-2017</name>
    <dbReference type="NCBI Taxonomy" id="2219387"/>
    <lineage>
        <taxon>Eukaryota</taxon>
        <taxon>Metazoa</taxon>
        <taxon>Ecdysozoa</taxon>
        <taxon>Arthropoda</taxon>
        <taxon>Hexapoda</taxon>
        <taxon>Insecta</taxon>
        <taxon>Pterygota</taxon>
        <taxon>Neoptera</taxon>
        <taxon>Endopterygota</taxon>
        <taxon>Coleoptera</taxon>
        <taxon>Polyphaga</taxon>
        <taxon>Cucujiformia</taxon>
    </lineage>
</organism>
<evidence type="ECO:0000256" key="2">
    <source>
        <dbReference type="ARBA" id="ARBA00004448"/>
    </source>
</evidence>
<comment type="subcellular location">
    <subcellularLocation>
        <location evidence="2 18">Mitochondrion inner membrane</location>
        <topology evidence="2 18">Multi-pass membrane protein</topology>
    </subcellularLocation>
</comment>
<dbReference type="GO" id="GO:0006120">
    <property type="term" value="P:mitochondrial electron transport, NADH to ubiquinone"/>
    <property type="evidence" value="ECO:0007669"/>
    <property type="project" value="InterPro"/>
</dbReference>
<dbReference type="Pfam" id="PF00361">
    <property type="entry name" value="Proton_antipo_M"/>
    <property type="match status" value="1"/>
</dbReference>
<comment type="function">
    <text evidence="1">Core subunit of the mitochondrial membrane respiratory chain NADH dehydrogenase (Complex I) that is believed to belong to the minimal assembly required for catalysis. Complex I functions in the transfer of electrons from NADH to the respiratory chain. The immediate electron acceptor for the enzyme is believed to be ubiquinone.</text>
</comment>
<evidence type="ECO:0000256" key="4">
    <source>
        <dbReference type="ARBA" id="ARBA00012944"/>
    </source>
</evidence>
<protein>
    <recommendedName>
        <fullName evidence="5 18">NADH-ubiquinone oxidoreductase chain 2</fullName>
        <ecNumber evidence="4 18">7.1.1.2</ecNumber>
    </recommendedName>
</protein>
<comment type="catalytic activity">
    <reaction evidence="17 18">
        <text>a ubiquinone + NADH + 5 H(+)(in) = a ubiquinol + NAD(+) + 4 H(+)(out)</text>
        <dbReference type="Rhea" id="RHEA:29091"/>
        <dbReference type="Rhea" id="RHEA-COMP:9565"/>
        <dbReference type="Rhea" id="RHEA-COMP:9566"/>
        <dbReference type="ChEBI" id="CHEBI:15378"/>
        <dbReference type="ChEBI" id="CHEBI:16389"/>
        <dbReference type="ChEBI" id="CHEBI:17976"/>
        <dbReference type="ChEBI" id="CHEBI:57540"/>
        <dbReference type="ChEBI" id="CHEBI:57945"/>
        <dbReference type="EC" id="7.1.1.2"/>
    </reaction>
</comment>
<keyword evidence="14 18" id="KW-0830">Ubiquinone</keyword>
<keyword evidence="7 18" id="KW-0679">Respiratory chain</keyword>
<keyword evidence="9 18" id="KW-0999">Mitochondrion inner membrane</keyword>
<evidence type="ECO:0000256" key="8">
    <source>
        <dbReference type="ARBA" id="ARBA00022692"/>
    </source>
</evidence>
<keyword evidence="6" id="KW-0813">Transport</keyword>
<keyword evidence="16 18" id="KW-0472">Membrane</keyword>
<evidence type="ECO:0000256" key="7">
    <source>
        <dbReference type="ARBA" id="ARBA00022660"/>
    </source>
</evidence>
<feature type="transmembrane region" description="Helical" evidence="18">
    <location>
        <begin position="7"/>
        <end position="28"/>
    </location>
</feature>
<accession>A0A346RJT2</accession>
<evidence type="ECO:0000256" key="15">
    <source>
        <dbReference type="ARBA" id="ARBA00023128"/>
    </source>
</evidence>
<keyword evidence="13 18" id="KW-0520">NAD</keyword>
<evidence type="ECO:0000256" key="11">
    <source>
        <dbReference type="ARBA" id="ARBA00022982"/>
    </source>
</evidence>
<evidence type="ECO:0000256" key="1">
    <source>
        <dbReference type="ARBA" id="ARBA00003257"/>
    </source>
</evidence>
<evidence type="ECO:0000256" key="16">
    <source>
        <dbReference type="ARBA" id="ARBA00023136"/>
    </source>
</evidence>
<dbReference type="GO" id="GO:0008137">
    <property type="term" value="F:NADH dehydrogenase (ubiquinone) activity"/>
    <property type="evidence" value="ECO:0007669"/>
    <property type="project" value="UniProtKB-EC"/>
</dbReference>
<feature type="transmembrane region" description="Helical" evidence="18">
    <location>
        <begin position="266"/>
        <end position="287"/>
    </location>
</feature>
<dbReference type="EC" id="7.1.1.2" evidence="4 18"/>
<evidence type="ECO:0000259" key="19">
    <source>
        <dbReference type="Pfam" id="PF00361"/>
    </source>
</evidence>
<name>A0A346RJT2_9CUCU</name>
<evidence type="ECO:0000256" key="13">
    <source>
        <dbReference type="ARBA" id="ARBA00023027"/>
    </source>
</evidence>
<evidence type="ECO:0000256" key="3">
    <source>
        <dbReference type="ARBA" id="ARBA00007012"/>
    </source>
</evidence>
<dbReference type="GO" id="GO:0005743">
    <property type="term" value="C:mitochondrial inner membrane"/>
    <property type="evidence" value="ECO:0007669"/>
    <property type="project" value="UniProtKB-SubCell"/>
</dbReference>
<dbReference type="AlphaFoldDB" id="A0A346RJT2"/>
<feature type="transmembrane region" description="Helical" evidence="18">
    <location>
        <begin position="308"/>
        <end position="329"/>
    </location>
</feature>
<evidence type="ECO:0000313" key="20">
    <source>
        <dbReference type="EMBL" id="AXS66329.1"/>
    </source>
</evidence>
<evidence type="ECO:0000256" key="9">
    <source>
        <dbReference type="ARBA" id="ARBA00022792"/>
    </source>
</evidence>
<feature type="transmembrane region" description="Helical" evidence="18">
    <location>
        <begin position="55"/>
        <end position="76"/>
    </location>
</feature>
<sequence>MKFWKILFMNILIFSSLITISSISWFSMWMGLEINMMAVIPLFSSYKNMYSSESALKYFIIQTLASIILLLSLIMLLMNLKFNFESNIFLLSLNSALFTKIGAAPFHFWFPEIIEGLNWTSSLILLTWQKIAPMVMIMYSSKTMLFTLIVVLTSMITGSILSLNQLSIRKILAYSSINHIGWMLACIYYNYTFWMTYFLIYMLISINLIFLFKKLNVYYFNQLHSILNNKTLKFSFMMNFLSLGGMPPLIGFLPKWIVIQSSMENSFFIPAIMIFITLIMLYTYIRLIFNSLTIKTLEFKTFDYTPKILIYFNLINLNFIVLAPLIWFLN</sequence>
<gene>
    <name evidence="20" type="primary">nad2</name>
</gene>
<dbReference type="PANTHER" id="PTHR46552">
    <property type="entry name" value="NADH-UBIQUINONE OXIDOREDUCTASE CHAIN 2"/>
    <property type="match status" value="1"/>
</dbReference>
<evidence type="ECO:0000256" key="14">
    <source>
        <dbReference type="ARBA" id="ARBA00023075"/>
    </source>
</evidence>
<comment type="function">
    <text evidence="18">Core subunit of the mitochondrial membrane respiratory chain NADH dehydrogenase (Complex I) which catalyzes electron transfer from NADH through the respiratory chain, using ubiquinone as an electron acceptor. Essential for the catalytic activity and assembly of complex I.</text>
</comment>
<keyword evidence="10 18" id="KW-1278">Translocase</keyword>
<evidence type="ECO:0000256" key="6">
    <source>
        <dbReference type="ARBA" id="ARBA00022448"/>
    </source>
</evidence>
<feature type="domain" description="NADH:quinone oxidoreductase/Mrp antiporter transmembrane" evidence="19">
    <location>
        <begin position="23"/>
        <end position="276"/>
    </location>
</feature>
<dbReference type="InterPro" id="IPR050175">
    <property type="entry name" value="Complex_I_Subunit_2"/>
</dbReference>
<evidence type="ECO:0000256" key="17">
    <source>
        <dbReference type="ARBA" id="ARBA00049551"/>
    </source>
</evidence>
<dbReference type="PRINTS" id="PR01436">
    <property type="entry name" value="NADHDHGNASE2"/>
</dbReference>
<evidence type="ECO:0000256" key="18">
    <source>
        <dbReference type="RuleBase" id="RU003403"/>
    </source>
</evidence>
<geneLocation type="mitochondrion" evidence="20"/>
<keyword evidence="11 18" id="KW-0249">Electron transport</keyword>
<evidence type="ECO:0000256" key="5">
    <source>
        <dbReference type="ARBA" id="ARBA00021008"/>
    </source>
</evidence>
<dbReference type="PANTHER" id="PTHR46552:SF1">
    <property type="entry name" value="NADH-UBIQUINONE OXIDOREDUCTASE CHAIN 2"/>
    <property type="match status" value="1"/>
</dbReference>
<feature type="transmembrane region" description="Helical" evidence="18">
    <location>
        <begin position="144"/>
        <end position="164"/>
    </location>
</feature>
<evidence type="ECO:0000256" key="10">
    <source>
        <dbReference type="ARBA" id="ARBA00022967"/>
    </source>
</evidence>
<reference evidence="20" key="1">
    <citation type="journal article" date="2018" name="J. ISSAAS">
        <title>The contribution of mitochondrial metagenomics to large-scale data mining and phylogenetic analysis of Coleoptera.</title>
        <authorList>
            <person name="Miller K."/>
            <person name="Linard B."/>
            <person name="Motyka M."/>
            <person name="Bocek M."/>
            <person name="Vogler A.P."/>
        </authorList>
    </citation>
    <scope>NUCLEOTIDE SEQUENCE</scope>
</reference>
<keyword evidence="15 18" id="KW-0496">Mitochondrion</keyword>
<keyword evidence="8 18" id="KW-0812">Transmembrane</keyword>
<dbReference type="InterPro" id="IPR003917">
    <property type="entry name" value="NADH_UbQ_OxRdtase_chain2"/>
</dbReference>
<feature type="transmembrane region" description="Helical" evidence="18">
    <location>
        <begin position="88"/>
        <end position="110"/>
    </location>
</feature>
<feature type="transmembrane region" description="Helical" evidence="18">
    <location>
        <begin position="236"/>
        <end position="254"/>
    </location>
</feature>
<comment type="similarity">
    <text evidence="3 18">Belongs to the complex I subunit 2 family.</text>
</comment>
<dbReference type="InterPro" id="IPR001750">
    <property type="entry name" value="ND/Mrp_TM"/>
</dbReference>
<dbReference type="EMBL" id="MG193494">
    <property type="protein sequence ID" value="AXS66329.1"/>
    <property type="molecule type" value="Genomic_DNA"/>
</dbReference>
<keyword evidence="12 18" id="KW-1133">Transmembrane helix</keyword>
<evidence type="ECO:0000256" key="12">
    <source>
        <dbReference type="ARBA" id="ARBA00022989"/>
    </source>
</evidence>
<feature type="transmembrane region" description="Helical" evidence="18">
    <location>
        <begin position="197"/>
        <end position="215"/>
    </location>
</feature>